<dbReference type="InParanoid" id="A0A218Z9S3"/>
<dbReference type="AlphaFoldDB" id="A0A218Z9S3"/>
<sequence>MDMVSLPACAVHPTFPSLIAVVGNPEVVAGLFWRPAEDSSLQSGPTSSSYFGYQRSYRTGGRSAASENQDTRTLLRGGNLPPVPAHRLRFRAWPADLTAASPEFTLRSLRPPFFTSMHGYLPRANRPL</sequence>
<comment type="caution">
    <text evidence="2">The sequence shown here is derived from an EMBL/GenBank/DDBJ whole genome shotgun (WGS) entry which is preliminary data.</text>
</comment>
<gene>
    <name evidence="2" type="ORF">B2J93_174</name>
</gene>
<proteinExistence type="predicted"/>
<name>A0A218Z9S3_9HELO</name>
<evidence type="ECO:0000256" key="1">
    <source>
        <dbReference type="SAM" id="MobiDB-lite"/>
    </source>
</evidence>
<dbReference type="EMBL" id="MZNU01000155">
    <property type="protein sequence ID" value="OWP03926.1"/>
    <property type="molecule type" value="Genomic_DNA"/>
</dbReference>
<reference evidence="2 3" key="1">
    <citation type="submission" date="2017-04" db="EMBL/GenBank/DDBJ databases">
        <title>Draft genome sequence of Marssonina coronaria NL1: causal agent of apple blotch.</title>
        <authorList>
            <person name="Cheng Q."/>
        </authorList>
    </citation>
    <scope>NUCLEOTIDE SEQUENCE [LARGE SCALE GENOMIC DNA]</scope>
    <source>
        <strain evidence="2 3">NL1</strain>
    </source>
</reference>
<dbReference type="Proteomes" id="UP000242519">
    <property type="component" value="Unassembled WGS sequence"/>
</dbReference>
<organism evidence="2 3">
    <name type="scientific">Diplocarpon coronariae</name>
    <dbReference type="NCBI Taxonomy" id="2795749"/>
    <lineage>
        <taxon>Eukaryota</taxon>
        <taxon>Fungi</taxon>
        <taxon>Dikarya</taxon>
        <taxon>Ascomycota</taxon>
        <taxon>Pezizomycotina</taxon>
        <taxon>Leotiomycetes</taxon>
        <taxon>Helotiales</taxon>
        <taxon>Drepanopezizaceae</taxon>
        <taxon>Diplocarpon</taxon>
    </lineage>
</organism>
<protein>
    <submittedName>
        <fullName evidence="2">Uncharacterized protein</fullName>
    </submittedName>
</protein>
<keyword evidence="3" id="KW-1185">Reference proteome</keyword>
<feature type="region of interest" description="Disordered" evidence="1">
    <location>
        <begin position="60"/>
        <end position="80"/>
    </location>
</feature>
<evidence type="ECO:0000313" key="3">
    <source>
        <dbReference type="Proteomes" id="UP000242519"/>
    </source>
</evidence>
<accession>A0A218Z9S3</accession>
<evidence type="ECO:0000313" key="2">
    <source>
        <dbReference type="EMBL" id="OWP03926.1"/>
    </source>
</evidence>